<feature type="domain" description="RmlD-like substrate binding" evidence="7">
    <location>
        <begin position="8"/>
        <end position="298"/>
    </location>
</feature>
<dbReference type="Pfam" id="PF04321">
    <property type="entry name" value="RmlD_sub_bind"/>
    <property type="match status" value="1"/>
</dbReference>
<evidence type="ECO:0000256" key="4">
    <source>
        <dbReference type="ARBA" id="ARBA00017099"/>
    </source>
</evidence>
<dbReference type="Proteomes" id="UP000886339">
    <property type="component" value="Unassembled WGS sequence"/>
</dbReference>
<comment type="pathway">
    <text evidence="1 6">Carbohydrate biosynthesis; dTDP-L-rhamnose biosynthesis.</text>
</comment>
<comment type="similarity">
    <text evidence="2 6">Belongs to the dTDP-4-dehydrorhamnose reductase family.</text>
</comment>
<dbReference type="EMBL" id="DRLF01000294">
    <property type="protein sequence ID" value="HEC06868.1"/>
    <property type="molecule type" value="Genomic_DNA"/>
</dbReference>
<dbReference type="CDD" id="cd05254">
    <property type="entry name" value="dTDP_HR_like_SDR_e"/>
    <property type="match status" value="1"/>
</dbReference>
<dbReference type="PANTHER" id="PTHR10491">
    <property type="entry name" value="DTDP-4-DEHYDRORHAMNOSE REDUCTASE"/>
    <property type="match status" value="1"/>
</dbReference>
<comment type="caution">
    <text evidence="8">The sequence shown here is derived from an EMBL/GenBank/DDBJ whole genome shotgun (WGS) entry which is preliminary data.</text>
</comment>
<dbReference type="Gene3D" id="3.40.50.720">
    <property type="entry name" value="NAD(P)-binding Rossmann-like Domain"/>
    <property type="match status" value="1"/>
</dbReference>
<evidence type="ECO:0000256" key="1">
    <source>
        <dbReference type="ARBA" id="ARBA00004781"/>
    </source>
</evidence>
<dbReference type="GO" id="GO:0008831">
    <property type="term" value="F:dTDP-4-dehydrorhamnose reductase activity"/>
    <property type="evidence" value="ECO:0007669"/>
    <property type="project" value="UniProtKB-EC"/>
</dbReference>
<dbReference type="GO" id="GO:0009243">
    <property type="term" value="P:O antigen biosynthetic process"/>
    <property type="evidence" value="ECO:0007669"/>
    <property type="project" value="UniProtKB-UniPathway"/>
</dbReference>
<accession>A0A831RYY8</accession>
<dbReference type="GO" id="GO:0019305">
    <property type="term" value="P:dTDP-rhamnose biosynthetic process"/>
    <property type="evidence" value="ECO:0007669"/>
    <property type="project" value="UniProtKB-UniPathway"/>
</dbReference>
<keyword evidence="6" id="KW-0521">NADP</keyword>
<comment type="catalytic activity">
    <reaction evidence="5 6">
        <text>dTDP-beta-L-rhamnose + NADP(+) = dTDP-4-dehydro-beta-L-rhamnose + NADPH + H(+)</text>
        <dbReference type="Rhea" id="RHEA:21796"/>
        <dbReference type="ChEBI" id="CHEBI:15378"/>
        <dbReference type="ChEBI" id="CHEBI:57510"/>
        <dbReference type="ChEBI" id="CHEBI:57783"/>
        <dbReference type="ChEBI" id="CHEBI:58349"/>
        <dbReference type="ChEBI" id="CHEBI:62830"/>
        <dbReference type="EC" id="1.1.1.133"/>
    </reaction>
</comment>
<dbReference type="SUPFAM" id="SSF51735">
    <property type="entry name" value="NAD(P)-binding Rossmann-fold domains"/>
    <property type="match status" value="1"/>
</dbReference>
<evidence type="ECO:0000259" key="7">
    <source>
        <dbReference type="Pfam" id="PF04321"/>
    </source>
</evidence>
<dbReference type="Gene3D" id="3.90.25.10">
    <property type="entry name" value="UDP-galactose 4-epimerase, domain 1"/>
    <property type="match status" value="1"/>
</dbReference>
<dbReference type="NCBIfam" id="TIGR01214">
    <property type="entry name" value="rmlD"/>
    <property type="match status" value="1"/>
</dbReference>
<dbReference type="PANTHER" id="PTHR10491:SF4">
    <property type="entry name" value="METHIONINE ADENOSYLTRANSFERASE 2 SUBUNIT BETA"/>
    <property type="match status" value="1"/>
</dbReference>
<keyword evidence="6 8" id="KW-0560">Oxidoreductase</keyword>
<evidence type="ECO:0000256" key="2">
    <source>
        <dbReference type="ARBA" id="ARBA00010944"/>
    </source>
</evidence>
<evidence type="ECO:0000256" key="6">
    <source>
        <dbReference type="RuleBase" id="RU364082"/>
    </source>
</evidence>
<dbReference type="GO" id="GO:0005829">
    <property type="term" value="C:cytosol"/>
    <property type="evidence" value="ECO:0007669"/>
    <property type="project" value="TreeGrafter"/>
</dbReference>
<comment type="cofactor">
    <cofactor evidence="6">
        <name>Mg(2+)</name>
        <dbReference type="ChEBI" id="CHEBI:18420"/>
    </cofactor>
    <text evidence="6">Binds 1 Mg(2+) ion per monomer.</text>
</comment>
<dbReference type="InterPro" id="IPR005913">
    <property type="entry name" value="dTDP_dehydrorham_reduct"/>
</dbReference>
<sequence>MTAGSPPILLFGHSGQLGWELRRTLAPLGDVITAGVDGADRHVDLTDAEALDELVHEIRPVLMVNATAYTAVDKAESEESLAFQVNAEAVGQMGRLGAELDVPVLHFSTDYVFSGDGNRPWKENDPPDPQSVYGRSKLAGEQALLASRAQSLILRTAWVYGARGSNFLLTMLRLFAEKDQLGVVADQFGAPTWSRLLAEAAAQVLAQCRTPEGRFSFGMHDGEIFHLTAAGEASWHEFAQAILEQSDETCVINAISTEQYPTSAARPAYSVLSNDSLWEAFGVRLPHWRQGLALCMEDLFDKR</sequence>
<evidence type="ECO:0000256" key="3">
    <source>
        <dbReference type="ARBA" id="ARBA00012929"/>
    </source>
</evidence>
<dbReference type="AlphaFoldDB" id="A0A831RYY8"/>
<dbReference type="InterPro" id="IPR029903">
    <property type="entry name" value="RmlD-like-bd"/>
</dbReference>
<dbReference type="EC" id="1.1.1.133" evidence="3 6"/>
<evidence type="ECO:0000313" key="8">
    <source>
        <dbReference type="EMBL" id="HEC06868.1"/>
    </source>
</evidence>
<gene>
    <name evidence="8" type="primary">rfbD</name>
    <name evidence="8" type="ORF">ENJ12_08460</name>
</gene>
<comment type="function">
    <text evidence="6">Catalyzes the reduction of dTDP-6-deoxy-L-lyxo-4-hexulose to yield dTDP-L-rhamnose.</text>
</comment>
<reference evidence="8" key="1">
    <citation type="journal article" date="2020" name="mSystems">
        <title>Genome- and Community-Level Interaction Insights into Carbon Utilization and Element Cycling Functions of Hydrothermarchaeota in Hydrothermal Sediment.</title>
        <authorList>
            <person name="Zhou Z."/>
            <person name="Liu Y."/>
            <person name="Xu W."/>
            <person name="Pan J."/>
            <person name="Luo Z.H."/>
            <person name="Li M."/>
        </authorList>
    </citation>
    <scope>NUCLEOTIDE SEQUENCE [LARGE SCALE GENOMIC DNA]</scope>
    <source>
        <strain evidence="8">HyVt-458</strain>
    </source>
</reference>
<dbReference type="UniPathway" id="UPA00281"/>
<name>A0A831RYY8_9GAMM</name>
<dbReference type="InterPro" id="IPR036291">
    <property type="entry name" value="NAD(P)-bd_dom_sf"/>
</dbReference>
<protein>
    <recommendedName>
        <fullName evidence="4 6">dTDP-4-dehydrorhamnose reductase</fullName>
        <ecNumber evidence="3 6">1.1.1.133</ecNumber>
    </recommendedName>
</protein>
<dbReference type="UniPathway" id="UPA00124"/>
<organism evidence="8">
    <name type="scientific">Thiolapillus brandeum</name>
    <dbReference type="NCBI Taxonomy" id="1076588"/>
    <lineage>
        <taxon>Bacteria</taxon>
        <taxon>Pseudomonadati</taxon>
        <taxon>Pseudomonadota</taxon>
        <taxon>Gammaproteobacteria</taxon>
        <taxon>Chromatiales</taxon>
        <taxon>Sedimenticolaceae</taxon>
        <taxon>Thiolapillus</taxon>
    </lineage>
</organism>
<evidence type="ECO:0000256" key="5">
    <source>
        <dbReference type="ARBA" id="ARBA00048200"/>
    </source>
</evidence>
<proteinExistence type="inferred from homology"/>